<reference evidence="6 7" key="1">
    <citation type="journal article" date="2013" name="BMC Genomics">
        <title>Reconstruction of the lipid metabolism for the microalga Monoraphidium neglectum from its genome sequence reveals characteristics suitable for biofuel production.</title>
        <authorList>
            <person name="Bogen C."/>
            <person name="Al-Dilaimi A."/>
            <person name="Albersmeier A."/>
            <person name="Wichmann J."/>
            <person name="Grundmann M."/>
            <person name="Rupp O."/>
            <person name="Lauersen K.J."/>
            <person name="Blifernez-Klassen O."/>
            <person name="Kalinowski J."/>
            <person name="Goesmann A."/>
            <person name="Mussgnug J.H."/>
            <person name="Kruse O."/>
        </authorList>
    </citation>
    <scope>NUCLEOTIDE SEQUENCE [LARGE SCALE GENOMIC DNA]</scope>
    <source>
        <strain evidence="6 7">SAG 48.87</strain>
    </source>
</reference>
<dbReference type="STRING" id="145388.A0A0D2JCI9"/>
<keyword evidence="5" id="KW-0732">Signal</keyword>
<dbReference type="GeneID" id="25727739"/>
<evidence type="ECO:0000256" key="1">
    <source>
        <dbReference type="ARBA" id="ARBA00005432"/>
    </source>
</evidence>
<dbReference type="GO" id="GO:0045547">
    <property type="term" value="F:ditrans,polycis-polyprenyl diphosphate synthase [(2E,6E)-farnesyl diphosphate specific] activity"/>
    <property type="evidence" value="ECO:0007669"/>
    <property type="project" value="TreeGrafter"/>
</dbReference>
<dbReference type="AlphaFoldDB" id="A0A0D2JCI9"/>
<dbReference type="Pfam" id="PF01255">
    <property type="entry name" value="Prenyltransf"/>
    <property type="match status" value="1"/>
</dbReference>
<gene>
    <name evidence="6" type="ORF">MNEG_10564</name>
</gene>
<dbReference type="NCBIfam" id="TIGR00055">
    <property type="entry name" value="uppS"/>
    <property type="match status" value="1"/>
</dbReference>
<comment type="similarity">
    <text evidence="1 3">Belongs to the UPP synthase family.</text>
</comment>
<accession>A0A0D2JCI9</accession>
<dbReference type="EC" id="2.5.1.-" evidence="3"/>
<protein>
    <recommendedName>
        <fullName evidence="3">Alkyl transferase</fullName>
        <ecNumber evidence="3">2.5.1.-</ecNumber>
    </recommendedName>
</protein>
<evidence type="ECO:0000256" key="4">
    <source>
        <dbReference type="SAM" id="MobiDB-lite"/>
    </source>
</evidence>
<dbReference type="SUPFAM" id="SSF64005">
    <property type="entry name" value="Undecaprenyl diphosphate synthase"/>
    <property type="match status" value="1"/>
</dbReference>
<dbReference type="InterPro" id="IPR018520">
    <property type="entry name" value="UPP_synth-like_CS"/>
</dbReference>
<dbReference type="CDD" id="cd00475">
    <property type="entry name" value="Cis_IPPS"/>
    <property type="match status" value="1"/>
</dbReference>
<feature type="region of interest" description="Disordered" evidence="4">
    <location>
        <begin position="249"/>
        <end position="327"/>
    </location>
</feature>
<proteinExistence type="inferred from homology"/>
<keyword evidence="2 3" id="KW-0808">Transferase</keyword>
<feature type="compositionally biased region" description="Gly residues" evidence="4">
    <location>
        <begin position="259"/>
        <end position="302"/>
    </location>
</feature>
<dbReference type="Proteomes" id="UP000054498">
    <property type="component" value="Unassembled WGS sequence"/>
</dbReference>
<dbReference type="PROSITE" id="PS01066">
    <property type="entry name" value="UPP_SYNTHASE"/>
    <property type="match status" value="1"/>
</dbReference>
<dbReference type="OrthoDB" id="4173905at2759"/>
<feature type="signal peptide" evidence="5">
    <location>
        <begin position="1"/>
        <end position="18"/>
    </location>
</feature>
<evidence type="ECO:0000256" key="5">
    <source>
        <dbReference type="SAM" id="SignalP"/>
    </source>
</evidence>
<dbReference type="InterPro" id="IPR036424">
    <property type="entry name" value="UPP_synth-like_sf"/>
</dbReference>
<evidence type="ECO:0000313" key="6">
    <source>
        <dbReference type="EMBL" id="KIY97397.1"/>
    </source>
</evidence>
<evidence type="ECO:0000313" key="7">
    <source>
        <dbReference type="Proteomes" id="UP000054498"/>
    </source>
</evidence>
<name>A0A0D2JCI9_9CHLO</name>
<dbReference type="InterPro" id="IPR001441">
    <property type="entry name" value="UPP_synth-like"/>
</dbReference>
<organism evidence="6 7">
    <name type="scientific">Monoraphidium neglectum</name>
    <dbReference type="NCBI Taxonomy" id="145388"/>
    <lineage>
        <taxon>Eukaryota</taxon>
        <taxon>Viridiplantae</taxon>
        <taxon>Chlorophyta</taxon>
        <taxon>core chlorophytes</taxon>
        <taxon>Chlorophyceae</taxon>
        <taxon>CS clade</taxon>
        <taxon>Sphaeropleales</taxon>
        <taxon>Selenastraceae</taxon>
        <taxon>Monoraphidium</taxon>
    </lineage>
</organism>
<sequence length="374" mass="39240">MWLPVRRLLELLMAGAGSEVPGHVAFIMDGNRRYADEAGVELLEGHTSGYSKMVDVIKWCFELGICHVSVYAFSIDNFRRDTGEDEAAREWGAELRVLGDLSLAPPGVQAAAARLMRSSARLAASAPPGVPRRVVNVCFSYTSTEELGAALARLRRGLAGWQLLPGDVGWPLVQSALHTGAPRAGGSPPVDLVIRTSGEERLSDFLLWQSGGALLQWLPVLWPRLSFLDLLRAVRAWRAARPALAALAATAAEREPRGRGGSGVGGGAAAGGGDEGRGGDAAGAGGGGGSGACGGGPCGGSPKGTERAASAALSAISEDEPSCAPHPSQQLRFNDFLRGLEAQRQDWIRQTLEAAGEWEEWEGPQRSHLVAPAS</sequence>
<dbReference type="RefSeq" id="XP_013896417.1">
    <property type="nucleotide sequence ID" value="XM_014040963.1"/>
</dbReference>
<dbReference type="GO" id="GO:0016094">
    <property type="term" value="P:polyprenol biosynthetic process"/>
    <property type="evidence" value="ECO:0007669"/>
    <property type="project" value="TreeGrafter"/>
</dbReference>
<dbReference type="Gene3D" id="3.40.1180.10">
    <property type="entry name" value="Decaprenyl diphosphate synthase-like"/>
    <property type="match status" value="1"/>
</dbReference>
<dbReference type="EMBL" id="KK102588">
    <property type="protein sequence ID" value="KIY97397.1"/>
    <property type="molecule type" value="Genomic_DNA"/>
</dbReference>
<evidence type="ECO:0000256" key="2">
    <source>
        <dbReference type="ARBA" id="ARBA00022679"/>
    </source>
</evidence>
<dbReference type="PANTHER" id="PTHR10291:SF43">
    <property type="entry name" value="DEHYDRODOLICHYL DIPHOSPHATE SYNTHASE COMPLEX SUBUNIT DHDDS"/>
    <property type="match status" value="1"/>
</dbReference>
<keyword evidence="7" id="KW-1185">Reference proteome</keyword>
<dbReference type="PANTHER" id="PTHR10291">
    <property type="entry name" value="DEHYDRODOLICHYL DIPHOSPHATE SYNTHASE FAMILY MEMBER"/>
    <property type="match status" value="1"/>
</dbReference>
<evidence type="ECO:0000256" key="3">
    <source>
        <dbReference type="RuleBase" id="RU363018"/>
    </source>
</evidence>
<dbReference type="GO" id="GO:0005783">
    <property type="term" value="C:endoplasmic reticulum"/>
    <property type="evidence" value="ECO:0007669"/>
    <property type="project" value="TreeGrafter"/>
</dbReference>
<feature type="chain" id="PRO_5002261501" description="Alkyl transferase" evidence="5">
    <location>
        <begin position="19"/>
        <end position="374"/>
    </location>
</feature>
<dbReference type="KEGG" id="mng:MNEG_10564"/>